<evidence type="ECO:0000313" key="2">
    <source>
        <dbReference type="EMBL" id="NHO67823.1"/>
    </source>
</evidence>
<keyword evidence="1" id="KW-0812">Transmembrane</keyword>
<feature type="transmembrane region" description="Helical" evidence="1">
    <location>
        <begin position="95"/>
        <end position="113"/>
    </location>
</feature>
<gene>
    <name evidence="2" type="ORF">G8770_19940</name>
</gene>
<reference evidence="2" key="1">
    <citation type="submission" date="2020-03" db="EMBL/GenBank/DDBJ databases">
        <authorList>
            <person name="Guo F."/>
        </authorList>
    </citation>
    <scope>NUCLEOTIDE SEQUENCE</scope>
    <source>
        <strain evidence="2">JCM 30134</strain>
    </source>
</reference>
<evidence type="ECO:0000256" key="1">
    <source>
        <dbReference type="SAM" id="Phobius"/>
    </source>
</evidence>
<keyword evidence="1" id="KW-1133">Transmembrane helix</keyword>
<proteinExistence type="predicted"/>
<evidence type="ECO:0000313" key="3">
    <source>
        <dbReference type="Proteomes" id="UP000787472"/>
    </source>
</evidence>
<comment type="caution">
    <text evidence="2">The sequence shown here is derived from an EMBL/GenBank/DDBJ whole genome shotgun (WGS) entry which is preliminary data.</text>
</comment>
<dbReference type="Proteomes" id="UP000787472">
    <property type="component" value="Unassembled WGS sequence"/>
</dbReference>
<dbReference type="Pfam" id="PF11067">
    <property type="entry name" value="DUF2868"/>
    <property type="match status" value="1"/>
</dbReference>
<protein>
    <submittedName>
        <fullName evidence="2">DUF2868 domain-containing protein</fullName>
    </submittedName>
</protein>
<sequence>MLSLLMAFIGFGAMAGVLNYSGNQPINVWIPLALFAFIPFGLTLSSFYFSVLSPAEQSEHGHPFLMMLVKKLKLRAFLPYKNLLFPWLFWQAQKVAIFFSLAALLSFFLLATFQDYQFGWSSTLITDNATMTRIMRVITWPWHWFIASPSAELISDTRFSALNATLSGVNENWWLTLVMAIMVYGILPRFLLTLFLRKRFVNKLKRNISGSGDIEQFVVAQTHQASHNPIQFDGQLELPDRVSIDDSKVDLISWQQPGFPLPVVKNLGTCDWHEDEQWLMSAASHLVKPVLVIVDPVQTPTGELADCIDLLKQNNVSVSLVLYTNEIEEKRFVQQLKSWQYFAQRHHIDLKRGG</sequence>
<feature type="transmembrane region" description="Helical" evidence="1">
    <location>
        <begin position="29"/>
        <end position="51"/>
    </location>
</feature>
<dbReference type="EMBL" id="JAAONZ010000020">
    <property type="protein sequence ID" value="NHO67823.1"/>
    <property type="molecule type" value="Genomic_DNA"/>
</dbReference>
<accession>A0A9E5MP92</accession>
<organism evidence="2 3">
    <name type="scientific">Pseudomaricurvus hydrocarbonicus</name>
    <dbReference type="NCBI Taxonomy" id="1470433"/>
    <lineage>
        <taxon>Bacteria</taxon>
        <taxon>Pseudomonadati</taxon>
        <taxon>Pseudomonadota</taxon>
        <taxon>Gammaproteobacteria</taxon>
        <taxon>Cellvibrionales</taxon>
        <taxon>Cellvibrionaceae</taxon>
        <taxon>Pseudomaricurvus</taxon>
    </lineage>
</organism>
<feature type="transmembrane region" description="Helical" evidence="1">
    <location>
        <begin position="134"/>
        <end position="154"/>
    </location>
</feature>
<name>A0A9E5MP92_9GAMM</name>
<dbReference type="InterPro" id="IPR021296">
    <property type="entry name" value="DUF2868"/>
</dbReference>
<feature type="transmembrane region" description="Helical" evidence="1">
    <location>
        <begin position="174"/>
        <end position="196"/>
    </location>
</feature>
<keyword evidence="1" id="KW-0472">Membrane</keyword>
<dbReference type="AlphaFoldDB" id="A0A9E5MP92"/>
<keyword evidence="3" id="KW-1185">Reference proteome</keyword>
<dbReference type="RefSeq" id="WP_167191234.1">
    <property type="nucleotide sequence ID" value="NZ_JAAONZ010000020.1"/>
</dbReference>